<evidence type="ECO:0000313" key="2">
    <source>
        <dbReference type="Proteomes" id="UP001430990"/>
    </source>
</evidence>
<keyword evidence="1" id="KW-0614">Plasmid</keyword>
<evidence type="ECO:0000313" key="1">
    <source>
        <dbReference type="EMBL" id="UFW91967.1"/>
    </source>
</evidence>
<gene>
    <name evidence="1" type="ORF">BjapCC829_49210</name>
</gene>
<geneLocation type="plasmid" evidence="1 2">
    <name>pCC829_2</name>
</geneLocation>
<protein>
    <submittedName>
        <fullName evidence="1">Uncharacterized protein</fullName>
    </submittedName>
</protein>
<keyword evidence="2" id="KW-1185">Reference proteome</keyword>
<proteinExistence type="predicted"/>
<sequence>MVAIRKLVRTFFILGPKFNAMDAELVALIELGEEPTGNIRITATEHSAEAILTPALATLLPKYELPLPPASANIGSKPPCPE</sequence>
<dbReference type="RefSeq" id="WP_231145802.1">
    <property type="nucleotide sequence ID" value="NZ_CP088102.1"/>
</dbReference>
<dbReference type="EMBL" id="CP088102">
    <property type="protein sequence ID" value="UFW91967.1"/>
    <property type="molecule type" value="Genomic_DNA"/>
</dbReference>
<reference evidence="1" key="1">
    <citation type="submission" date="2021-11" db="EMBL/GenBank/DDBJ databases">
        <title>Australian commercial rhizobial inoculants.</title>
        <authorList>
            <person name="Kohlmeier M.G."/>
            <person name="O'Hara G.W."/>
            <person name="Colombi E."/>
            <person name="Ramsay J.P."/>
            <person name="Terpolilli J."/>
        </authorList>
    </citation>
    <scope>NUCLEOTIDE SEQUENCE</scope>
    <source>
        <strain evidence="1">CC829</strain>
        <plasmid evidence="1">pCC829_2</plasmid>
    </source>
</reference>
<organism evidence="1 2">
    <name type="scientific">Bradyrhizobium barranii</name>
    <dbReference type="NCBI Taxonomy" id="2992140"/>
    <lineage>
        <taxon>Bacteria</taxon>
        <taxon>Pseudomonadati</taxon>
        <taxon>Pseudomonadota</taxon>
        <taxon>Alphaproteobacteria</taxon>
        <taxon>Hyphomicrobiales</taxon>
        <taxon>Nitrobacteraceae</taxon>
        <taxon>Bradyrhizobium</taxon>
    </lineage>
</organism>
<accession>A0ABY3R121</accession>
<dbReference type="Proteomes" id="UP001430990">
    <property type="component" value="Plasmid pCC829_2"/>
</dbReference>
<name>A0ABY3R121_9BRAD</name>